<reference evidence="1" key="1">
    <citation type="journal article" date="2020" name="Stud. Mycol.">
        <title>101 Dothideomycetes genomes: a test case for predicting lifestyles and emergence of pathogens.</title>
        <authorList>
            <person name="Haridas S."/>
            <person name="Albert R."/>
            <person name="Binder M."/>
            <person name="Bloem J."/>
            <person name="Labutti K."/>
            <person name="Salamov A."/>
            <person name="Andreopoulos B."/>
            <person name="Baker S."/>
            <person name="Barry K."/>
            <person name="Bills G."/>
            <person name="Bluhm B."/>
            <person name="Cannon C."/>
            <person name="Castanera R."/>
            <person name="Culley D."/>
            <person name="Daum C."/>
            <person name="Ezra D."/>
            <person name="Gonzalez J."/>
            <person name="Henrissat B."/>
            <person name="Kuo A."/>
            <person name="Liang C."/>
            <person name="Lipzen A."/>
            <person name="Lutzoni F."/>
            <person name="Magnuson J."/>
            <person name="Mondo S."/>
            <person name="Nolan M."/>
            <person name="Ohm R."/>
            <person name="Pangilinan J."/>
            <person name="Park H.-J."/>
            <person name="Ramirez L."/>
            <person name="Alfaro M."/>
            <person name="Sun H."/>
            <person name="Tritt A."/>
            <person name="Yoshinaga Y."/>
            <person name="Zwiers L.-H."/>
            <person name="Turgeon B."/>
            <person name="Goodwin S."/>
            <person name="Spatafora J."/>
            <person name="Crous P."/>
            <person name="Grigoriev I."/>
        </authorList>
    </citation>
    <scope>NUCLEOTIDE SEQUENCE</scope>
    <source>
        <strain evidence="1">CBS 122368</strain>
    </source>
</reference>
<gene>
    <name evidence="1" type="ORF">BU26DRAFT_517403</name>
</gene>
<dbReference type="GeneID" id="54581899"/>
<protein>
    <submittedName>
        <fullName evidence="1">Uncharacterized protein</fullName>
    </submittedName>
</protein>
<dbReference type="EMBL" id="ML987193">
    <property type="protein sequence ID" value="KAF2250570.1"/>
    <property type="molecule type" value="Genomic_DNA"/>
</dbReference>
<proteinExistence type="predicted"/>
<name>A0A6A6IM08_9PLEO</name>
<dbReference type="RefSeq" id="XP_033685574.1">
    <property type="nucleotide sequence ID" value="XM_033828569.1"/>
</dbReference>
<evidence type="ECO:0000313" key="1">
    <source>
        <dbReference type="EMBL" id="KAF2250570.1"/>
    </source>
</evidence>
<evidence type="ECO:0000313" key="2">
    <source>
        <dbReference type="Proteomes" id="UP000800094"/>
    </source>
</evidence>
<accession>A0A6A6IM08</accession>
<dbReference type="Proteomes" id="UP000800094">
    <property type="component" value="Unassembled WGS sequence"/>
</dbReference>
<organism evidence="1 2">
    <name type="scientific">Trematosphaeria pertusa</name>
    <dbReference type="NCBI Taxonomy" id="390896"/>
    <lineage>
        <taxon>Eukaryota</taxon>
        <taxon>Fungi</taxon>
        <taxon>Dikarya</taxon>
        <taxon>Ascomycota</taxon>
        <taxon>Pezizomycotina</taxon>
        <taxon>Dothideomycetes</taxon>
        <taxon>Pleosporomycetidae</taxon>
        <taxon>Pleosporales</taxon>
        <taxon>Massarineae</taxon>
        <taxon>Trematosphaeriaceae</taxon>
        <taxon>Trematosphaeria</taxon>
    </lineage>
</organism>
<dbReference type="AlphaFoldDB" id="A0A6A6IM08"/>
<keyword evidence="2" id="KW-1185">Reference proteome</keyword>
<sequence>MQLQGMSHCELGHTITPMALQANNAPLSLPDRWEKIQLQFDLLTSAMPQAEDGPGTNDSIGTQLETLYSSYVLGIRLYFHRIVRHGRYPQPRDLFHRSQYQ</sequence>